<dbReference type="PANTHER" id="PTHR30429:SF0">
    <property type="entry name" value="METHIONINE-BINDING LIPOPROTEIN METQ"/>
    <property type="match status" value="1"/>
</dbReference>
<dbReference type="InterPro" id="IPR004872">
    <property type="entry name" value="Lipoprotein_NlpA"/>
</dbReference>
<proteinExistence type="inferred from homology"/>
<evidence type="ECO:0000256" key="4">
    <source>
        <dbReference type="ARBA" id="ARBA00023136"/>
    </source>
</evidence>
<keyword evidence="4" id="KW-0472">Membrane</keyword>
<protein>
    <submittedName>
        <fullName evidence="8">ABC transporter substrate-binding protein</fullName>
    </submittedName>
</protein>
<dbReference type="EMBL" id="VKAD01000001">
    <property type="protein sequence ID" value="TXR54589.1"/>
    <property type="molecule type" value="Genomic_DNA"/>
</dbReference>
<comment type="subcellular location">
    <subcellularLocation>
        <location evidence="1">Membrane</location>
        <topology evidence="1">Lipid-anchor</topology>
    </subcellularLocation>
</comment>
<evidence type="ECO:0000256" key="5">
    <source>
        <dbReference type="ARBA" id="ARBA00023139"/>
    </source>
</evidence>
<keyword evidence="9" id="KW-1185">Reference proteome</keyword>
<accession>A0A5C8ZBC6</accession>
<feature type="chain" id="PRO_5022977252" evidence="7">
    <location>
        <begin position="23"/>
        <end position="275"/>
    </location>
</feature>
<evidence type="ECO:0000256" key="7">
    <source>
        <dbReference type="SAM" id="SignalP"/>
    </source>
</evidence>
<comment type="caution">
    <text evidence="8">The sequence shown here is derived from an EMBL/GenBank/DDBJ whole genome shotgun (WGS) entry which is preliminary data.</text>
</comment>
<dbReference type="PROSITE" id="PS51257">
    <property type="entry name" value="PROKAR_LIPOPROTEIN"/>
    <property type="match status" value="1"/>
</dbReference>
<reference evidence="8 9" key="1">
    <citation type="submission" date="2019-07" db="EMBL/GenBank/DDBJ databases">
        <title>Reinekea sp. strain SSH23 genome sequencing and assembly.</title>
        <authorList>
            <person name="Kim I."/>
        </authorList>
    </citation>
    <scope>NUCLEOTIDE SEQUENCE [LARGE SCALE GENOMIC DNA]</scope>
    <source>
        <strain evidence="8 9">SSH23</strain>
    </source>
</reference>
<dbReference type="Pfam" id="PF03180">
    <property type="entry name" value="Lipoprotein_9"/>
    <property type="match status" value="1"/>
</dbReference>
<dbReference type="Proteomes" id="UP000321764">
    <property type="component" value="Unassembled WGS sequence"/>
</dbReference>
<evidence type="ECO:0000256" key="3">
    <source>
        <dbReference type="ARBA" id="ARBA00022729"/>
    </source>
</evidence>
<keyword evidence="6" id="KW-0449">Lipoprotein</keyword>
<dbReference type="OrthoDB" id="9812878at2"/>
<dbReference type="GO" id="GO:0016020">
    <property type="term" value="C:membrane"/>
    <property type="evidence" value="ECO:0007669"/>
    <property type="project" value="UniProtKB-SubCell"/>
</dbReference>
<keyword evidence="5" id="KW-0564">Palmitate</keyword>
<dbReference type="Gene3D" id="3.40.190.10">
    <property type="entry name" value="Periplasmic binding protein-like II"/>
    <property type="match status" value="2"/>
</dbReference>
<dbReference type="AlphaFoldDB" id="A0A5C8ZBC6"/>
<evidence type="ECO:0000256" key="6">
    <source>
        <dbReference type="ARBA" id="ARBA00023288"/>
    </source>
</evidence>
<dbReference type="PANTHER" id="PTHR30429">
    <property type="entry name" value="D-METHIONINE-BINDING LIPOPROTEIN METQ"/>
    <property type="match status" value="1"/>
</dbReference>
<dbReference type="SUPFAM" id="SSF53850">
    <property type="entry name" value="Periplasmic binding protein-like II"/>
    <property type="match status" value="1"/>
</dbReference>
<evidence type="ECO:0000256" key="1">
    <source>
        <dbReference type="ARBA" id="ARBA00004635"/>
    </source>
</evidence>
<evidence type="ECO:0000313" key="9">
    <source>
        <dbReference type="Proteomes" id="UP000321764"/>
    </source>
</evidence>
<feature type="signal peptide" evidence="7">
    <location>
        <begin position="1"/>
        <end position="22"/>
    </location>
</feature>
<organism evidence="8 9">
    <name type="scientific">Reinekea thalattae</name>
    <dbReference type="NCBI Taxonomy" id="2593301"/>
    <lineage>
        <taxon>Bacteria</taxon>
        <taxon>Pseudomonadati</taxon>
        <taxon>Pseudomonadota</taxon>
        <taxon>Gammaproteobacteria</taxon>
        <taxon>Oceanospirillales</taxon>
        <taxon>Saccharospirillaceae</taxon>
        <taxon>Reinekea</taxon>
    </lineage>
</organism>
<evidence type="ECO:0000256" key="2">
    <source>
        <dbReference type="ARBA" id="ARBA00008973"/>
    </source>
</evidence>
<keyword evidence="3 7" id="KW-0732">Signal</keyword>
<gene>
    <name evidence="8" type="ORF">FME95_08650</name>
</gene>
<comment type="similarity">
    <text evidence="2">Belongs to the NlpA lipoprotein family.</text>
</comment>
<name>A0A5C8ZBC6_9GAMM</name>
<evidence type="ECO:0000313" key="8">
    <source>
        <dbReference type="EMBL" id="TXR54589.1"/>
    </source>
</evidence>
<dbReference type="RefSeq" id="WP_147713987.1">
    <property type="nucleotide sequence ID" value="NZ_VKAD01000001.1"/>
</dbReference>
<sequence>MKKLVMLTSVLLLALAFTACSSQDDKVIKVGVSFYPFYSADSSKPDILDTIEQQVAEQGYSLEKIVFLNYAEANPALAHSEIDANLIQHELYMNIFNQRSNSNLEIVQPIYHATFALYSSVYNSLDDIEQGETVYIPNDGVNTARALMLLADAGLIELAEGVTFQATTADVSSNPKQLKFVEAPLTAAAGAYDEAGRRLAVMYPTFARSLNLQGDAERLYLETRDAISNAYAVSLAARSDNADDKKIAVLAEALASDAVKDYLANNYSWASTPAF</sequence>